<dbReference type="InterPro" id="IPR014711">
    <property type="entry name" value="TopoI_cat_a-hlx-sub_euk"/>
</dbReference>
<keyword evidence="10" id="KW-0175">Coiled coil</keyword>
<feature type="compositionally biased region" description="Basic and acidic residues" evidence="11">
    <location>
        <begin position="173"/>
        <end position="185"/>
    </location>
</feature>
<feature type="compositionally biased region" description="Low complexity" evidence="11">
    <location>
        <begin position="298"/>
        <end position="311"/>
    </location>
</feature>
<gene>
    <name evidence="13" type="ORF">M6B38_254195</name>
</gene>
<feature type="compositionally biased region" description="Low complexity" evidence="11">
    <location>
        <begin position="30"/>
        <end position="57"/>
    </location>
</feature>
<evidence type="ECO:0000313" key="13">
    <source>
        <dbReference type="EMBL" id="KAJ6852559.1"/>
    </source>
</evidence>
<dbReference type="PANTHER" id="PTHR10290">
    <property type="entry name" value="DNA TOPOISOMERASE I"/>
    <property type="match status" value="1"/>
</dbReference>
<keyword evidence="5 8" id="KW-0238">DNA-binding</keyword>
<dbReference type="EMBL" id="JANAVB010001799">
    <property type="protein sequence ID" value="KAJ6852559.1"/>
    <property type="molecule type" value="Genomic_DNA"/>
</dbReference>
<reference evidence="13" key="2">
    <citation type="submission" date="2023-04" db="EMBL/GenBank/DDBJ databases">
        <authorList>
            <person name="Bruccoleri R.E."/>
            <person name="Oakeley E.J."/>
            <person name="Faust A.-M."/>
            <person name="Dessus-Babus S."/>
            <person name="Altorfer M."/>
            <person name="Burckhardt D."/>
            <person name="Oertli M."/>
            <person name="Naumann U."/>
            <person name="Petersen F."/>
            <person name="Wong J."/>
        </authorList>
    </citation>
    <scope>NUCLEOTIDE SEQUENCE</scope>
    <source>
        <strain evidence="13">GSM-AAB239-AS_SAM_17_03QT</strain>
        <tissue evidence="13">Leaf</tissue>
    </source>
</reference>
<dbReference type="PRINTS" id="PR00416">
    <property type="entry name" value="EUTPISMRASEI"/>
</dbReference>
<evidence type="ECO:0000256" key="1">
    <source>
        <dbReference type="ARBA" id="ARBA00000213"/>
    </source>
</evidence>
<dbReference type="GO" id="GO:0007059">
    <property type="term" value="P:chromosome segregation"/>
    <property type="evidence" value="ECO:0007669"/>
    <property type="project" value="TreeGrafter"/>
</dbReference>
<dbReference type="FunFam" id="3.90.15.10:FF:000003">
    <property type="entry name" value="DNA topoisomerase I"/>
    <property type="match status" value="1"/>
</dbReference>
<evidence type="ECO:0000256" key="11">
    <source>
        <dbReference type="SAM" id="MobiDB-lite"/>
    </source>
</evidence>
<feature type="compositionally biased region" description="Low complexity" evidence="11">
    <location>
        <begin position="74"/>
        <end position="86"/>
    </location>
</feature>
<dbReference type="Pfam" id="PF02919">
    <property type="entry name" value="Topoisom_I_N"/>
    <property type="match status" value="1"/>
</dbReference>
<evidence type="ECO:0000256" key="8">
    <source>
        <dbReference type="PROSITE-ProRule" id="PRU01382"/>
    </source>
</evidence>
<feature type="compositionally biased region" description="Basic and acidic residues" evidence="11">
    <location>
        <begin position="321"/>
        <end position="331"/>
    </location>
</feature>
<keyword evidence="14" id="KW-1185">Reference proteome</keyword>
<evidence type="ECO:0000313" key="14">
    <source>
        <dbReference type="Proteomes" id="UP001140949"/>
    </source>
</evidence>
<dbReference type="InterPro" id="IPR013500">
    <property type="entry name" value="TopoI_cat_euk"/>
</dbReference>
<dbReference type="GO" id="GO:0006260">
    <property type="term" value="P:DNA replication"/>
    <property type="evidence" value="ECO:0007669"/>
    <property type="project" value="TreeGrafter"/>
</dbReference>
<feature type="compositionally biased region" description="Polar residues" evidence="11">
    <location>
        <begin position="206"/>
        <end position="215"/>
    </location>
</feature>
<dbReference type="Gene3D" id="3.90.15.10">
    <property type="entry name" value="Topoisomerase I, Chain A, domain 3"/>
    <property type="match status" value="1"/>
</dbReference>
<evidence type="ECO:0000256" key="4">
    <source>
        <dbReference type="ARBA" id="ARBA00023029"/>
    </source>
</evidence>
<dbReference type="GO" id="GO:0005694">
    <property type="term" value="C:chromosome"/>
    <property type="evidence" value="ECO:0007669"/>
    <property type="project" value="InterPro"/>
</dbReference>
<feature type="compositionally biased region" description="Basic and acidic residues" evidence="11">
    <location>
        <begin position="894"/>
        <end position="903"/>
    </location>
</feature>
<dbReference type="Pfam" id="PF01028">
    <property type="entry name" value="Topoisom_I"/>
    <property type="match status" value="1"/>
</dbReference>
<feature type="compositionally biased region" description="Basic residues" evidence="11">
    <location>
        <begin position="411"/>
        <end position="422"/>
    </location>
</feature>
<dbReference type="InterPro" id="IPR051062">
    <property type="entry name" value="Topoisomerase_IB"/>
</dbReference>
<accession>A0AAX6IH37</accession>
<dbReference type="InterPro" id="IPR014727">
    <property type="entry name" value="TopoI_cat_a/b-sub_euk"/>
</dbReference>
<dbReference type="SUPFAM" id="SSF56349">
    <property type="entry name" value="DNA breaking-rejoining enzymes"/>
    <property type="match status" value="1"/>
</dbReference>
<keyword evidence="7" id="KW-0539">Nucleus</keyword>
<organism evidence="13 14">
    <name type="scientific">Iris pallida</name>
    <name type="common">Sweet iris</name>
    <dbReference type="NCBI Taxonomy" id="29817"/>
    <lineage>
        <taxon>Eukaryota</taxon>
        <taxon>Viridiplantae</taxon>
        <taxon>Streptophyta</taxon>
        <taxon>Embryophyta</taxon>
        <taxon>Tracheophyta</taxon>
        <taxon>Spermatophyta</taxon>
        <taxon>Magnoliopsida</taxon>
        <taxon>Liliopsida</taxon>
        <taxon>Asparagales</taxon>
        <taxon>Iridaceae</taxon>
        <taxon>Iridoideae</taxon>
        <taxon>Irideae</taxon>
        <taxon>Iris</taxon>
    </lineage>
</organism>
<dbReference type="GO" id="GO:0003917">
    <property type="term" value="F:DNA topoisomerase type I (single strand cut, ATP-independent) activity"/>
    <property type="evidence" value="ECO:0007669"/>
    <property type="project" value="UniProtKB-UniRule"/>
</dbReference>
<comment type="similarity">
    <text evidence="3 8 9">Belongs to the type IB topoisomerase family.</text>
</comment>
<evidence type="ECO:0000256" key="6">
    <source>
        <dbReference type="ARBA" id="ARBA00023235"/>
    </source>
</evidence>
<feature type="compositionally biased region" description="Gly residues" evidence="11">
    <location>
        <begin position="87"/>
        <end position="96"/>
    </location>
</feature>
<feature type="region of interest" description="Disordered" evidence="11">
    <location>
        <begin position="1"/>
        <end position="441"/>
    </location>
</feature>
<dbReference type="InterPro" id="IPR013499">
    <property type="entry name" value="TopoI_euk"/>
</dbReference>
<feature type="compositionally biased region" description="Polar residues" evidence="11">
    <location>
        <begin position="388"/>
        <end position="404"/>
    </location>
</feature>
<evidence type="ECO:0000256" key="3">
    <source>
        <dbReference type="ARBA" id="ARBA00006645"/>
    </source>
</evidence>
<proteinExistence type="inferred from homology"/>
<evidence type="ECO:0000256" key="5">
    <source>
        <dbReference type="ARBA" id="ARBA00023125"/>
    </source>
</evidence>
<dbReference type="AlphaFoldDB" id="A0AAX6IH37"/>
<feature type="coiled-coil region" evidence="10">
    <location>
        <begin position="530"/>
        <end position="558"/>
    </location>
</feature>
<dbReference type="PANTHER" id="PTHR10290:SF23">
    <property type="entry name" value="DNA TOPOISOMERASE 1 BETA"/>
    <property type="match status" value="1"/>
</dbReference>
<dbReference type="EC" id="5.6.2.1" evidence="9"/>
<feature type="compositionally biased region" description="Polar residues" evidence="11">
    <location>
        <begin position="114"/>
        <end position="150"/>
    </location>
</feature>
<evidence type="ECO:0000259" key="12">
    <source>
        <dbReference type="SMART" id="SM00435"/>
    </source>
</evidence>
<feature type="active site" description="O-(3'-phospho-DNA)-tyrosine intermediate" evidence="8">
    <location>
        <position position="963"/>
    </location>
</feature>
<dbReference type="Gene3D" id="1.10.10.41">
    <property type="entry name" value="Yeast DNA topoisomerase - domain 1"/>
    <property type="match status" value="1"/>
</dbReference>
<dbReference type="Gene3D" id="2.170.11.10">
    <property type="entry name" value="DNA Topoisomerase I, domain 2"/>
    <property type="match status" value="1"/>
</dbReference>
<feature type="domain" description="DNA topoisomerase I eukaryotic-type" evidence="12">
    <location>
        <begin position="594"/>
        <end position="977"/>
    </location>
</feature>
<dbReference type="InterPro" id="IPR001631">
    <property type="entry name" value="TopoI"/>
</dbReference>
<sequence length="1004" mass="110771">MAVNERVKQISFDDDDEDEDTPIIFKRNPKSASSKQKEVSSVVKKTPSSSSLSSVPKNDGSLKRPMASQSAFNGEGSSSQKSKVVSTGGGGGGGGVKLTRAPGGNASLARTMGPDQSKNGTAGTGNSKDVSRTTGPDQSKNGTAGTGNSKDVSRTMGPDQSKNGTAGTGNSTDKLRRDDNGKNDYLDEDEKPLSSRYNAGSVGAEKTNSTNSQKVRSNDVETMVSGKLSSVKNEAPDDSDDDKPLSARFSSPPAASRKSNNSDAAKAPTSSKPTSPPPQKKVSLKEASDDSEDEKPLLSRLPSKSSASASGKKSEPANGYIKKESSSDLKSPKGSNKRPFDDTSNSSSGPSSKKAKPSDGSVPAKVKNEVRTDDDDHVPIAQRMKKPVSSNSQSSIKNVVKKSTSSSLKIDKKKMMKKKQMKNSKYSKSSSVPPGSGGGKKWTTLEHNGVIFPPPYKPHGVKMLYDGQPVDLTPEQEEVATMFAVMKDTDYAAKQMFIDNFWGDWKQILGKTHVIKKFELCDFTPIYEWHQREKEKKKQMTSEEKKALKEEKLKQEEKYMWAIVDGVKEKGELLQYYFSFILCVGNFRVEPPGLFRGRGEHPKMGRLKKRIRPKDITINIGKGAPVPECPIPGARWGEVKHDNTVTWLAFWNDPINPKEFKYVFLAACSKLKGQTDKGKYEKARMLKDYIHNIRANYTKDFTSKDPTKRQIAVATYLIDKLALRAGNEKDDDEADTVGCCTLKVENVVCVPPNKLQFDFLGKDSIRYFNTVEVELPVYKAIGEFQAAKKGDGKKKADGDDLFDMLDTSKLNAHLKELMPGLTAKVFRTYNASITLDDMLNKETKDGSLAEKVAVYQVANKEVAIICNHQRSVSKTHDAQMSRLNEKIDELKSQRQELKEDLSRAMKGKPPLKDKDGKPKRNLAPEAIEKKLSQVDAKIEKMEIDKKVKEDLKTVALGTSKINYLDPRISVAWCKRHEVPIEKIFNKSLLAKFAWAMDVDPDYRF</sequence>
<comment type="subcellular location">
    <subcellularLocation>
        <location evidence="2">Nucleus</location>
    </subcellularLocation>
</comment>
<dbReference type="InterPro" id="IPR013030">
    <property type="entry name" value="DNA_topo_DNA_db_N_dom2"/>
</dbReference>
<dbReference type="FunFam" id="1.10.132.10:FF:000002">
    <property type="entry name" value="DNA topoisomerase I"/>
    <property type="match status" value="1"/>
</dbReference>
<dbReference type="Gene3D" id="1.10.132.10">
    <property type="match status" value="1"/>
</dbReference>
<comment type="caution">
    <text evidence="13">The sequence shown here is derived from an EMBL/GenBank/DDBJ whole genome shotgun (WGS) entry which is preliminary data.</text>
</comment>
<comment type="catalytic activity">
    <reaction evidence="1 8 9">
        <text>ATP-independent breakage of single-stranded DNA, followed by passage and rejoining.</text>
        <dbReference type="EC" id="5.6.2.1"/>
    </reaction>
</comment>
<evidence type="ECO:0000256" key="7">
    <source>
        <dbReference type="ARBA" id="ARBA00023242"/>
    </source>
</evidence>
<dbReference type="PROSITE" id="PS52038">
    <property type="entry name" value="TOPO_IB_2"/>
    <property type="match status" value="1"/>
</dbReference>
<feature type="region of interest" description="Disordered" evidence="11">
    <location>
        <begin position="894"/>
        <end position="921"/>
    </location>
</feature>
<protein>
    <recommendedName>
        <fullName evidence="9">DNA topoisomerase I</fullName>
        <ecNumber evidence="9">5.6.2.1</ecNumber>
    </recommendedName>
    <alternativeName>
        <fullName evidence="9">DNA topoisomerase 1</fullName>
    </alternativeName>
</protein>
<dbReference type="SMART" id="SM00435">
    <property type="entry name" value="TOPEUc"/>
    <property type="match status" value="1"/>
</dbReference>
<comment type="function">
    <text evidence="9">Releases the supercoiling and torsional tension of DNA introduced during the DNA replication and transcription by transiently cleaving and rejoining one strand of the DNA duplex. Introduces a single-strand break via transesterification at the specific target site 5'-[CT]CCTTp site in duplex DNA. The scissile phosphodiester is attacked by the catalytic tyrosine of the enzyme, resulting in the formation of a DNA-(3'-phosphotyrosyl)-enzyme intermediate and the expulsion of a 5'-OH DNA strand. The free DNA strand then undergoes passage around the unbroken strand thus removing DNA supercoils. Finally, in the religation step, the DNA 5'-OH attacks the covalent intermediate to expel the active-site tyrosine and restore the DNA phosphodiester backbone.</text>
</comment>
<feature type="compositionally biased region" description="Low complexity" evidence="11">
    <location>
        <begin position="246"/>
        <end position="273"/>
    </location>
</feature>
<dbReference type="FunFam" id="1.10.10.41:FF:000001">
    <property type="entry name" value="DNA topoisomerase I"/>
    <property type="match status" value="1"/>
</dbReference>
<dbReference type="InterPro" id="IPR018521">
    <property type="entry name" value="TopoIB_AS"/>
</dbReference>
<name>A0AAX6IH37_IRIPA</name>
<dbReference type="GO" id="GO:0006265">
    <property type="term" value="P:DNA topological change"/>
    <property type="evidence" value="ECO:0007669"/>
    <property type="project" value="UniProtKB-UniRule"/>
</dbReference>
<evidence type="ECO:0000256" key="10">
    <source>
        <dbReference type="SAM" id="Coils"/>
    </source>
</evidence>
<dbReference type="GO" id="GO:0003677">
    <property type="term" value="F:DNA binding"/>
    <property type="evidence" value="ECO:0007669"/>
    <property type="project" value="UniProtKB-UniRule"/>
</dbReference>
<evidence type="ECO:0000256" key="2">
    <source>
        <dbReference type="ARBA" id="ARBA00004123"/>
    </source>
</evidence>
<keyword evidence="4 8" id="KW-0799">Topoisomerase</keyword>
<dbReference type="SUPFAM" id="SSF56741">
    <property type="entry name" value="Eukaryotic DNA topoisomerase I, N-terminal DNA-binding fragment"/>
    <property type="match status" value="1"/>
</dbReference>
<dbReference type="GO" id="GO:0005730">
    <property type="term" value="C:nucleolus"/>
    <property type="evidence" value="ECO:0007669"/>
    <property type="project" value="TreeGrafter"/>
</dbReference>
<reference evidence="13" key="1">
    <citation type="journal article" date="2023" name="GigaByte">
        <title>Genome assembly of the bearded iris, Iris pallida Lam.</title>
        <authorList>
            <person name="Bruccoleri R.E."/>
            <person name="Oakeley E.J."/>
            <person name="Faust A.M.E."/>
            <person name="Altorfer M."/>
            <person name="Dessus-Babus S."/>
            <person name="Burckhardt D."/>
            <person name="Oertli M."/>
            <person name="Naumann U."/>
            <person name="Petersen F."/>
            <person name="Wong J."/>
        </authorList>
    </citation>
    <scope>NUCLEOTIDE SEQUENCE</scope>
    <source>
        <strain evidence="13">GSM-AAB239-AS_SAM_17_03QT</strain>
    </source>
</reference>
<evidence type="ECO:0000256" key="9">
    <source>
        <dbReference type="RuleBase" id="RU365101"/>
    </source>
</evidence>
<dbReference type="InterPro" id="IPR011010">
    <property type="entry name" value="DNA_brk_join_enz"/>
</dbReference>
<dbReference type="Pfam" id="PF14370">
    <property type="entry name" value="Topo_C_assoc"/>
    <property type="match status" value="1"/>
</dbReference>
<dbReference type="PROSITE" id="PS00176">
    <property type="entry name" value="TOPO_IB_1"/>
    <property type="match status" value="1"/>
</dbReference>
<dbReference type="InterPro" id="IPR008336">
    <property type="entry name" value="TopoI_DNA-bd_euk"/>
</dbReference>
<dbReference type="Proteomes" id="UP001140949">
    <property type="component" value="Unassembled WGS sequence"/>
</dbReference>
<dbReference type="InterPro" id="IPR013034">
    <property type="entry name" value="DNA_topo_DNA_db_N_dom1"/>
</dbReference>
<dbReference type="InterPro" id="IPR036202">
    <property type="entry name" value="TopoI_DNA-bd_euk_N_sf"/>
</dbReference>
<feature type="compositionally biased region" description="Polar residues" evidence="11">
    <location>
        <begin position="158"/>
        <end position="172"/>
    </location>
</feature>
<keyword evidence="6 8" id="KW-0413">Isomerase</keyword>
<feature type="compositionally biased region" description="Acidic residues" evidence="11">
    <location>
        <begin position="12"/>
        <end position="21"/>
    </location>
</feature>
<dbReference type="InterPro" id="IPR025834">
    <property type="entry name" value="TopoI_C_dom"/>
</dbReference>
<dbReference type="CDD" id="cd00659">
    <property type="entry name" value="Topo_IB_C"/>
    <property type="match status" value="1"/>
</dbReference>
<feature type="compositionally biased region" description="Low complexity" evidence="11">
    <location>
        <begin position="423"/>
        <end position="434"/>
    </location>
</feature>